<accession>A0ABT0R450</accession>
<evidence type="ECO:0000313" key="3">
    <source>
        <dbReference type="Proteomes" id="UP001203761"/>
    </source>
</evidence>
<sequence length="80" mass="8679">MTARAERRQRVVGAVLERGPLRPGEVARDFSEREEMPRILVLVALFDALELGELELGCGGRLEGPQPTADPAPIDENPGS</sequence>
<keyword evidence="3" id="KW-1185">Reference proteome</keyword>
<feature type="region of interest" description="Disordered" evidence="1">
    <location>
        <begin position="59"/>
        <end position="80"/>
    </location>
</feature>
<protein>
    <submittedName>
        <fullName evidence="2">Uncharacterized protein</fullName>
    </submittedName>
</protein>
<evidence type="ECO:0000256" key="1">
    <source>
        <dbReference type="SAM" id="MobiDB-lite"/>
    </source>
</evidence>
<reference evidence="2" key="1">
    <citation type="submission" date="2022-02" db="EMBL/GenBank/DDBJ databases">
        <authorList>
            <person name="Lee M."/>
            <person name="Kim S.-J."/>
            <person name="Jung M.-Y."/>
        </authorList>
    </citation>
    <scope>NUCLEOTIDE SEQUENCE</scope>
    <source>
        <strain evidence="2">JHP9</strain>
    </source>
</reference>
<dbReference type="EMBL" id="JAKNCJ010000004">
    <property type="protein sequence ID" value="MCL6423700.1"/>
    <property type="molecule type" value="Genomic_DNA"/>
</dbReference>
<gene>
    <name evidence="2" type="ORF">Bequi_09920</name>
</gene>
<proteinExistence type="predicted"/>
<comment type="caution">
    <text evidence="2">The sequence shown here is derived from an EMBL/GenBank/DDBJ whole genome shotgun (WGS) entry which is preliminary data.</text>
</comment>
<name>A0ABT0R450_9MICO</name>
<dbReference type="Proteomes" id="UP001203761">
    <property type="component" value="Unassembled WGS sequence"/>
</dbReference>
<dbReference type="RefSeq" id="WP_249737774.1">
    <property type="nucleotide sequence ID" value="NZ_JAKNCJ010000004.1"/>
</dbReference>
<evidence type="ECO:0000313" key="2">
    <source>
        <dbReference type="EMBL" id="MCL6423700.1"/>
    </source>
</evidence>
<organism evidence="2 3">
    <name type="scientific">Brachybacterium equifaecis</name>
    <dbReference type="NCBI Taxonomy" id="2910770"/>
    <lineage>
        <taxon>Bacteria</taxon>
        <taxon>Bacillati</taxon>
        <taxon>Actinomycetota</taxon>
        <taxon>Actinomycetes</taxon>
        <taxon>Micrococcales</taxon>
        <taxon>Dermabacteraceae</taxon>
        <taxon>Brachybacterium</taxon>
    </lineage>
</organism>